<proteinExistence type="predicted"/>
<sequence>MDFWPYFFFRNIFALFLSGLIRWTDWIFSAFPRIEAQFLGWLKIIIVVGWGLVCMVRDLAADDLLDSYGLNLGRVMN</sequence>
<feature type="transmembrane region" description="Helical" evidence="1">
    <location>
        <begin position="6"/>
        <end position="28"/>
    </location>
</feature>
<name>A0A7N0USN6_KALFE</name>
<evidence type="ECO:0000313" key="2">
    <source>
        <dbReference type="EnsemblPlants" id="Kaladp0082s0216.1.v1.1.CDS.1"/>
    </source>
</evidence>
<dbReference type="Proteomes" id="UP000594263">
    <property type="component" value="Unplaced"/>
</dbReference>
<reference evidence="2" key="1">
    <citation type="submission" date="2021-01" db="UniProtKB">
        <authorList>
            <consortium name="EnsemblPlants"/>
        </authorList>
    </citation>
    <scope>IDENTIFICATION</scope>
</reference>
<organism evidence="2 3">
    <name type="scientific">Kalanchoe fedtschenkoi</name>
    <name type="common">Lavender scallops</name>
    <name type="synonym">South American air plant</name>
    <dbReference type="NCBI Taxonomy" id="63787"/>
    <lineage>
        <taxon>Eukaryota</taxon>
        <taxon>Viridiplantae</taxon>
        <taxon>Streptophyta</taxon>
        <taxon>Embryophyta</taxon>
        <taxon>Tracheophyta</taxon>
        <taxon>Spermatophyta</taxon>
        <taxon>Magnoliopsida</taxon>
        <taxon>eudicotyledons</taxon>
        <taxon>Gunneridae</taxon>
        <taxon>Pentapetalae</taxon>
        <taxon>Saxifragales</taxon>
        <taxon>Crassulaceae</taxon>
        <taxon>Kalanchoe</taxon>
    </lineage>
</organism>
<keyword evidence="3" id="KW-1185">Reference proteome</keyword>
<dbReference type="Gramene" id="Kaladp0082s0216.1.v1.1">
    <property type="protein sequence ID" value="Kaladp0082s0216.1.v1.1.CDS.1"/>
    <property type="gene ID" value="Kaladp0082s0216.v1.1"/>
</dbReference>
<accession>A0A7N0USN6</accession>
<evidence type="ECO:0000256" key="1">
    <source>
        <dbReference type="SAM" id="Phobius"/>
    </source>
</evidence>
<dbReference type="AlphaFoldDB" id="A0A7N0USN6"/>
<feature type="transmembrane region" description="Helical" evidence="1">
    <location>
        <begin position="40"/>
        <end position="60"/>
    </location>
</feature>
<keyword evidence="1" id="KW-0472">Membrane</keyword>
<evidence type="ECO:0000313" key="3">
    <source>
        <dbReference type="Proteomes" id="UP000594263"/>
    </source>
</evidence>
<dbReference type="EnsemblPlants" id="Kaladp0082s0216.1.v1.1">
    <property type="protein sequence ID" value="Kaladp0082s0216.1.v1.1.CDS.1"/>
    <property type="gene ID" value="Kaladp0082s0216.v1.1"/>
</dbReference>
<protein>
    <submittedName>
        <fullName evidence="2">Uncharacterized protein</fullName>
    </submittedName>
</protein>
<keyword evidence="1" id="KW-1133">Transmembrane helix</keyword>
<keyword evidence="1" id="KW-0812">Transmembrane</keyword>